<evidence type="ECO:0000256" key="1">
    <source>
        <dbReference type="SAM" id="MobiDB-lite"/>
    </source>
</evidence>
<feature type="region of interest" description="Disordered" evidence="1">
    <location>
        <begin position="27"/>
        <end position="101"/>
    </location>
</feature>
<feature type="compositionally biased region" description="Polar residues" evidence="1">
    <location>
        <begin position="92"/>
        <end position="101"/>
    </location>
</feature>
<dbReference type="Proteomes" id="UP001151532">
    <property type="component" value="Unassembled WGS sequence"/>
</dbReference>
<feature type="compositionally biased region" description="Low complexity" evidence="1">
    <location>
        <begin position="34"/>
        <end position="54"/>
    </location>
</feature>
<reference evidence="2" key="2">
    <citation type="journal article" date="2023" name="Int. J. Mol. Sci.">
        <title>De Novo Assembly and Annotation of 11 Diverse Shrub Willow (Salix) Genomes Reveals Novel Gene Organization in Sex-Linked Regions.</title>
        <authorList>
            <person name="Hyden B."/>
            <person name="Feng K."/>
            <person name="Yates T.B."/>
            <person name="Jawdy S."/>
            <person name="Cereghino C."/>
            <person name="Smart L.B."/>
            <person name="Muchero W."/>
        </authorList>
    </citation>
    <scope>NUCLEOTIDE SEQUENCE</scope>
    <source>
        <tissue evidence="2">Shoot tip</tissue>
    </source>
</reference>
<accession>A0A9Q0SAT9</accession>
<dbReference type="AlphaFoldDB" id="A0A9Q0SAT9"/>
<keyword evidence="3" id="KW-1185">Reference proteome</keyword>
<reference evidence="2" key="1">
    <citation type="submission" date="2022-11" db="EMBL/GenBank/DDBJ databases">
        <authorList>
            <person name="Hyden B.L."/>
            <person name="Feng K."/>
            <person name="Yates T."/>
            <person name="Jawdy S."/>
            <person name="Smart L.B."/>
            <person name="Muchero W."/>
        </authorList>
    </citation>
    <scope>NUCLEOTIDE SEQUENCE</scope>
    <source>
        <tissue evidence="2">Shoot tip</tissue>
    </source>
</reference>
<protein>
    <submittedName>
        <fullName evidence="2">Uncharacterized protein</fullName>
    </submittedName>
</protein>
<comment type="caution">
    <text evidence="2">The sequence shown here is derived from an EMBL/GenBank/DDBJ whole genome shotgun (WGS) entry which is preliminary data.</text>
</comment>
<sequence>MPKHSPGTDVLALAAAAWQPLAGKACSPLEGQRSASQSGHASLAASSSASALSGPKRCQSPRSAGVPRALASPQRDSPEQQGELPREAPATAGTSQCIVFI</sequence>
<name>A0A9Q0SAT9_SALPP</name>
<evidence type="ECO:0000313" key="3">
    <source>
        <dbReference type="Proteomes" id="UP001151532"/>
    </source>
</evidence>
<gene>
    <name evidence="2" type="ORF">OIU79_003666</name>
</gene>
<dbReference type="EMBL" id="JAPFFK010001240">
    <property type="protein sequence ID" value="KAJ6670095.1"/>
    <property type="molecule type" value="Genomic_DNA"/>
</dbReference>
<organism evidence="2 3">
    <name type="scientific">Salix purpurea</name>
    <name type="common">Purple osier willow</name>
    <dbReference type="NCBI Taxonomy" id="77065"/>
    <lineage>
        <taxon>Eukaryota</taxon>
        <taxon>Viridiplantae</taxon>
        <taxon>Streptophyta</taxon>
        <taxon>Embryophyta</taxon>
        <taxon>Tracheophyta</taxon>
        <taxon>Spermatophyta</taxon>
        <taxon>Magnoliopsida</taxon>
        <taxon>eudicotyledons</taxon>
        <taxon>Gunneridae</taxon>
        <taxon>Pentapetalae</taxon>
        <taxon>rosids</taxon>
        <taxon>fabids</taxon>
        <taxon>Malpighiales</taxon>
        <taxon>Salicaceae</taxon>
        <taxon>Saliceae</taxon>
        <taxon>Salix</taxon>
    </lineage>
</organism>
<proteinExistence type="predicted"/>
<evidence type="ECO:0000313" key="2">
    <source>
        <dbReference type="EMBL" id="KAJ6670095.1"/>
    </source>
</evidence>